<evidence type="ECO:0000256" key="1">
    <source>
        <dbReference type="SAM" id="MobiDB-lite"/>
    </source>
</evidence>
<dbReference type="PANTHER" id="PTHR14523">
    <property type="entry name" value="UNCHARACTERIZED PROTEIN C17ORF53 HOMOLOG"/>
    <property type="match status" value="1"/>
</dbReference>
<reference evidence="4" key="1">
    <citation type="submission" date="2013-10" db="EMBL/GenBank/DDBJ databases">
        <authorList>
            <person name="Schartl M."/>
            <person name="Warren W."/>
        </authorList>
    </citation>
    <scope>NUCLEOTIDE SEQUENCE [LARGE SCALE GENOMIC DNA]</scope>
    <source>
        <strain evidence="4">female</strain>
    </source>
</reference>
<evidence type="ECO:0000259" key="2">
    <source>
        <dbReference type="Pfam" id="PF15072"/>
    </source>
</evidence>
<dbReference type="GeneID" id="103148772"/>
<dbReference type="PANTHER" id="PTHR14523:SF1">
    <property type="entry name" value="HOMOLOGOUS RECOMBINATION OB-FOLD PROTEIN"/>
    <property type="match status" value="1"/>
</dbReference>
<evidence type="ECO:0000313" key="4">
    <source>
        <dbReference type="Proteomes" id="UP000028760"/>
    </source>
</evidence>
<feature type="region of interest" description="Disordered" evidence="1">
    <location>
        <begin position="552"/>
        <end position="614"/>
    </location>
</feature>
<dbReference type="OrthoDB" id="21443at2759"/>
<dbReference type="Pfam" id="PF15072">
    <property type="entry name" value="HROB"/>
    <property type="match status" value="1"/>
</dbReference>
<feature type="compositionally biased region" description="Polar residues" evidence="1">
    <location>
        <begin position="591"/>
        <end position="607"/>
    </location>
</feature>
<dbReference type="InterPro" id="IPR058570">
    <property type="entry name" value="HROB_OB"/>
</dbReference>
<proteinExistence type="predicted"/>
<dbReference type="KEGG" id="pfor:103148772"/>
<feature type="compositionally biased region" description="Basic and acidic residues" evidence="1">
    <location>
        <begin position="573"/>
        <end position="585"/>
    </location>
</feature>
<feature type="compositionally biased region" description="Polar residues" evidence="1">
    <location>
        <begin position="288"/>
        <end position="299"/>
    </location>
</feature>
<dbReference type="GO" id="GO:0000725">
    <property type="term" value="P:recombinational repair"/>
    <property type="evidence" value="ECO:0007669"/>
    <property type="project" value="InterPro"/>
</dbReference>
<dbReference type="Ensembl" id="ENSPFOT00000008776.2">
    <property type="protein sequence ID" value="ENSPFOP00000008764.2"/>
    <property type="gene ID" value="ENSPFOG00000008807.2"/>
</dbReference>
<feature type="compositionally biased region" description="Low complexity" evidence="1">
    <location>
        <begin position="355"/>
        <end position="365"/>
    </location>
</feature>
<sequence>MTCKLSGLFSLDEDFDDEDVLGTDWSPCSVAGPSKAAAVVSSCSLRASSVSHRDQEKTCHQPTGEKLAELCNGSVSGSAMHSGAAQTVAQGLRQISSFSASSNTSCTAQDDFDDWDVDLADLDECDNQTRQLSTPAAAEPPSSAKTLRPSTYVTIQTPPTRSLRDTSSYCNSIAAPQSLFSAHLQPPSTSCASFPAAPPQTPSSFSRIPAVSLAPSSFSRIPAVSPAPSSFSRIPAVSSAPSSFSRIPAVSSAPSSFSRIPAVSLAPSSFSRTPSHPQQLQKPWMTPQAASQPRSLFNTVSPGPPASVNSSAPSPHPLHTPVLTNRLVQLVSASSKLPKKRRRSEAHQPQTRRFPGPAGLLPQQPQGQNLDEIVVSVPNTPSHGAVARLPSQCSSSQSEEEEFSGCAWAAMKAEMGLDERNLSCFLHTYSVVMVLRKAALKQLPRNKVPNMAVLLKSIIHTNADAKAVFKDPTGEIQGTVHRRLLEERCEELKAGAVLLLKQVGVFSPSHRNHYLNVTPNNLLRIYSPAGVSLSTQLPPFVLEPTVSSAALAPGVPREPVSRMQLEFDEEDDEGKRDKGRAEGGEAPRVQRLSQGNKSVNGSRNPAQQEQVWDADDDLDELLGEIQEDAYSF</sequence>
<organism evidence="3 4">
    <name type="scientific">Poecilia formosa</name>
    <name type="common">Amazon molly</name>
    <name type="synonym">Limia formosa</name>
    <dbReference type="NCBI Taxonomy" id="48698"/>
    <lineage>
        <taxon>Eukaryota</taxon>
        <taxon>Metazoa</taxon>
        <taxon>Chordata</taxon>
        <taxon>Craniata</taxon>
        <taxon>Vertebrata</taxon>
        <taxon>Euteleostomi</taxon>
        <taxon>Actinopterygii</taxon>
        <taxon>Neopterygii</taxon>
        <taxon>Teleostei</taxon>
        <taxon>Neoteleostei</taxon>
        <taxon>Acanthomorphata</taxon>
        <taxon>Ovalentaria</taxon>
        <taxon>Atherinomorphae</taxon>
        <taxon>Cyprinodontiformes</taxon>
        <taxon>Poeciliidae</taxon>
        <taxon>Poeciliinae</taxon>
        <taxon>Poecilia</taxon>
    </lineage>
</organism>
<name>A0A087XSL1_POEFO</name>
<feature type="region of interest" description="Disordered" evidence="1">
    <location>
        <begin position="267"/>
        <end position="320"/>
    </location>
</feature>
<feature type="compositionally biased region" description="Low complexity" evidence="1">
    <location>
        <begin position="133"/>
        <end position="144"/>
    </location>
</feature>
<dbReference type="eggNOG" id="ENOG502QV5E">
    <property type="taxonomic scope" value="Eukaryota"/>
</dbReference>
<feature type="compositionally biased region" description="Polar residues" evidence="1">
    <location>
        <begin position="267"/>
        <end position="281"/>
    </location>
</feature>
<feature type="domain" description="Homologous recombination OB-fold protein OB-fold" evidence="2">
    <location>
        <begin position="446"/>
        <end position="528"/>
    </location>
</feature>
<dbReference type="RefSeq" id="XP_007567763.1">
    <property type="nucleotide sequence ID" value="XM_007567701.1"/>
</dbReference>
<keyword evidence="4" id="KW-1185">Reference proteome</keyword>
<dbReference type="Proteomes" id="UP000028760">
    <property type="component" value="Unassembled WGS sequence"/>
</dbReference>
<evidence type="ECO:0000313" key="3">
    <source>
        <dbReference type="Ensembl" id="ENSPFOP00000008764.2"/>
    </source>
</evidence>
<dbReference type="OMA" id="QSHAHAK"/>
<protein>
    <submittedName>
        <fullName evidence="3">Homologous recombination factor with OB-fold</fullName>
    </submittedName>
</protein>
<dbReference type="AlphaFoldDB" id="A0A087XSL1"/>
<reference evidence="3" key="3">
    <citation type="submission" date="2025-09" db="UniProtKB">
        <authorList>
            <consortium name="Ensembl"/>
        </authorList>
    </citation>
    <scope>IDENTIFICATION</scope>
</reference>
<dbReference type="InterPro" id="IPR028045">
    <property type="entry name" value="HROB"/>
</dbReference>
<dbReference type="CTD" id="78995"/>
<dbReference type="EMBL" id="AYCK01012043">
    <property type="status" value="NOT_ANNOTATED_CDS"/>
    <property type="molecule type" value="Genomic_DNA"/>
</dbReference>
<feature type="compositionally biased region" description="Polar residues" evidence="1">
    <location>
        <begin position="148"/>
        <end position="166"/>
    </location>
</feature>
<feature type="region of interest" description="Disordered" evidence="1">
    <location>
        <begin position="332"/>
        <end position="365"/>
    </location>
</feature>
<accession>A0A087XSL1</accession>
<dbReference type="GeneTree" id="ENSGT00400000022305"/>
<reference evidence="3" key="2">
    <citation type="submission" date="2025-08" db="UniProtKB">
        <authorList>
            <consortium name="Ensembl"/>
        </authorList>
    </citation>
    <scope>IDENTIFICATION</scope>
</reference>
<feature type="region of interest" description="Disordered" evidence="1">
    <location>
        <begin position="130"/>
        <end position="166"/>
    </location>
</feature>